<dbReference type="PANTHER" id="PTHR11596">
    <property type="entry name" value="ALKALINE PHOSPHATASE"/>
    <property type="match status" value="1"/>
</dbReference>
<dbReference type="GO" id="GO:0098552">
    <property type="term" value="C:side of membrane"/>
    <property type="evidence" value="ECO:0007669"/>
    <property type="project" value="UniProtKB-KW"/>
</dbReference>
<evidence type="ECO:0000313" key="18">
    <source>
        <dbReference type="RefSeq" id="XP_008479449.1"/>
    </source>
</evidence>
<feature type="active site" description="Phosphoserine intermediate" evidence="13">
    <location>
        <position position="151"/>
    </location>
</feature>
<accession>A0A1S3DEL2</accession>
<feature type="binding site" evidence="14">
    <location>
        <position position="214"/>
    </location>
    <ligand>
        <name>Mg(2+)</name>
        <dbReference type="ChEBI" id="CHEBI:18420"/>
    </ligand>
</feature>
<feature type="signal peptide" evidence="16">
    <location>
        <begin position="1"/>
        <end position="24"/>
    </location>
</feature>
<evidence type="ECO:0000256" key="4">
    <source>
        <dbReference type="ARBA" id="ARBA00022475"/>
    </source>
</evidence>
<dbReference type="PANTHER" id="PTHR11596:SF91">
    <property type="entry name" value="ALKALINE PHOSPHATASE-RELATED"/>
    <property type="match status" value="1"/>
</dbReference>
<keyword evidence="5" id="KW-0336">GPI-anchor</keyword>
<keyword evidence="17" id="KW-1185">Reference proteome</keyword>
<keyword evidence="4" id="KW-1003">Cell membrane</keyword>
<comment type="similarity">
    <text evidence="2 15">Belongs to the alkaline phosphatase family.</text>
</comment>
<dbReference type="InterPro" id="IPR001952">
    <property type="entry name" value="Alkaline_phosphatase"/>
</dbReference>
<keyword evidence="8 14" id="KW-0862">Zinc</keyword>
<dbReference type="CDD" id="cd16012">
    <property type="entry name" value="ALP"/>
    <property type="match status" value="1"/>
</dbReference>
<evidence type="ECO:0000256" key="15">
    <source>
        <dbReference type="RuleBase" id="RU003946"/>
    </source>
</evidence>
<sequence length="571" mass="62787">MVTMWRGCILFFCVLVITVHQGLSRNADDDDDTGMHDFSQFRDYRVGADGGGGGNGGASNINEQEKQNKFWIDSAINTLISRTHLQPNTKKAKNIILFLGDGMGVSTHTAARIYQGQLNGQNGEENSLNFEKFPYTGLSKTYCVDSQVADSACTSTAYTNGVKGSIGTLGLNGRVLYRDCKGSKDNTTHTESIIHWAIKAGKSTGVVTTTRITHASPAGTYSHSANRDWEADTDREASVDCQDIASQLIKNHPGHMINVLLGGGLKKFTLKKDGGQRLDEDLLLAYERMRQHHNQTYKIVKTKQELAAVNASTKFLLGLFADSHLEYEVDKQVDKNTKVKDQPSLTEMTQKAIEVLSKNQNGFYLFVEGGKIDIGHHGNKAKKALTETIEFDNAIKKALQITNPDETLIVVTADHSHTFTIAGYPDRGNKILERVRYDGHDLLGLDKLPYLTLGYNNGPGFRPAERNGYRHDINLDKTDDKDYRIPSGIPLEYETHGGEDVAVFSNGPWAHLLVGNFEQNYIPIVMAYAARIGPAKDVPLVSAAVSAGPTETLLIAVVSLVVCKFLAKYSK</sequence>
<dbReference type="PRINTS" id="PR00113">
    <property type="entry name" value="ALKPHPHTASE"/>
</dbReference>
<evidence type="ECO:0000256" key="3">
    <source>
        <dbReference type="ARBA" id="ARBA00012647"/>
    </source>
</evidence>
<feature type="binding site" evidence="14">
    <location>
        <position position="377"/>
    </location>
    <ligand>
        <name>Zn(2+)</name>
        <dbReference type="ChEBI" id="CHEBI:29105"/>
        <label>2</label>
    </ligand>
</feature>
<keyword evidence="7" id="KW-0378">Hydrolase</keyword>
<dbReference type="FunFam" id="3.40.720.10:FF:000008">
    <property type="entry name" value="Alkaline phosphatase"/>
    <property type="match status" value="1"/>
</dbReference>
<evidence type="ECO:0000256" key="9">
    <source>
        <dbReference type="ARBA" id="ARBA00022842"/>
    </source>
</evidence>
<dbReference type="EC" id="3.1.3.1" evidence="3"/>
<comment type="cofactor">
    <cofactor evidence="14">
        <name>Mg(2+)</name>
        <dbReference type="ChEBI" id="CHEBI:18420"/>
    </cofactor>
    <text evidence="14">Binds 1 Mg(2+) ion.</text>
</comment>
<gene>
    <name evidence="18" type="primary">LOC103516265</name>
</gene>
<dbReference type="OMA" id="WIDSAIN"/>
<reference evidence="18" key="1">
    <citation type="submission" date="2025-08" db="UniProtKB">
        <authorList>
            <consortium name="RefSeq"/>
        </authorList>
    </citation>
    <scope>IDENTIFICATION</scope>
</reference>
<evidence type="ECO:0000256" key="10">
    <source>
        <dbReference type="ARBA" id="ARBA00023136"/>
    </source>
</evidence>
<evidence type="ECO:0000256" key="16">
    <source>
        <dbReference type="SAM" id="SignalP"/>
    </source>
</evidence>
<feature type="chain" id="PRO_5010363215" description="alkaline phosphatase" evidence="16">
    <location>
        <begin position="25"/>
        <end position="571"/>
    </location>
</feature>
<feature type="binding site" evidence="14">
    <location>
        <position position="414"/>
    </location>
    <ligand>
        <name>Zn(2+)</name>
        <dbReference type="ChEBI" id="CHEBI:29105"/>
        <label>2</label>
    </ligand>
</feature>
<organism evidence="17 18">
    <name type="scientific">Diaphorina citri</name>
    <name type="common">Asian citrus psyllid</name>
    <dbReference type="NCBI Taxonomy" id="121845"/>
    <lineage>
        <taxon>Eukaryota</taxon>
        <taxon>Metazoa</taxon>
        <taxon>Ecdysozoa</taxon>
        <taxon>Arthropoda</taxon>
        <taxon>Hexapoda</taxon>
        <taxon>Insecta</taxon>
        <taxon>Pterygota</taxon>
        <taxon>Neoptera</taxon>
        <taxon>Paraneoptera</taxon>
        <taxon>Hemiptera</taxon>
        <taxon>Sternorrhyncha</taxon>
        <taxon>Psylloidea</taxon>
        <taxon>Psyllidae</taxon>
        <taxon>Diaphorininae</taxon>
        <taxon>Diaphorina</taxon>
    </lineage>
</organism>
<dbReference type="KEGG" id="dci:103516265"/>
<protein>
    <recommendedName>
        <fullName evidence="3">alkaline phosphatase</fullName>
        <ecNumber evidence="3">3.1.3.1</ecNumber>
    </recommendedName>
</protein>
<evidence type="ECO:0000256" key="11">
    <source>
        <dbReference type="ARBA" id="ARBA00023180"/>
    </source>
</evidence>
<evidence type="ECO:0000256" key="13">
    <source>
        <dbReference type="PIRSR" id="PIRSR601952-1"/>
    </source>
</evidence>
<feature type="binding site" evidence="14">
    <location>
        <position position="496"/>
    </location>
    <ligand>
        <name>Zn(2+)</name>
        <dbReference type="ChEBI" id="CHEBI:29105"/>
        <label>2</label>
    </ligand>
</feature>
<dbReference type="Proteomes" id="UP000079169">
    <property type="component" value="Unplaced"/>
</dbReference>
<evidence type="ECO:0000256" key="2">
    <source>
        <dbReference type="ARBA" id="ARBA00005984"/>
    </source>
</evidence>
<feature type="binding site" evidence="14">
    <location>
        <position position="368"/>
    </location>
    <ligand>
        <name>Mg(2+)</name>
        <dbReference type="ChEBI" id="CHEBI:18420"/>
    </ligand>
</feature>
<name>A0A1S3DEL2_DIACI</name>
<keyword evidence="11" id="KW-0325">Glycoprotein</keyword>
<evidence type="ECO:0000256" key="5">
    <source>
        <dbReference type="ARBA" id="ARBA00022622"/>
    </source>
</evidence>
<dbReference type="RefSeq" id="XP_008479449.1">
    <property type="nucleotide sequence ID" value="XM_008481227.3"/>
</dbReference>
<comment type="subcellular location">
    <subcellularLocation>
        <location evidence="1">Cell membrane</location>
        <topology evidence="1">Lipid-anchor</topology>
        <topology evidence="1">GPI-anchor</topology>
    </subcellularLocation>
</comment>
<dbReference type="STRING" id="121845.A0A1S3DEL2"/>
<keyword evidence="6 14" id="KW-0479">Metal-binding</keyword>
<evidence type="ECO:0000256" key="7">
    <source>
        <dbReference type="ARBA" id="ARBA00022801"/>
    </source>
</evidence>
<dbReference type="GeneID" id="103516265"/>
<evidence type="ECO:0000313" key="17">
    <source>
        <dbReference type="Proteomes" id="UP000079169"/>
    </source>
</evidence>
<feature type="binding site" evidence="14">
    <location>
        <position position="415"/>
    </location>
    <ligand>
        <name>Zn(2+)</name>
        <dbReference type="ChEBI" id="CHEBI:29105"/>
        <label>2</label>
    </ligand>
</feature>
<dbReference type="Pfam" id="PF00245">
    <property type="entry name" value="Alk_phosphatase"/>
    <property type="match status" value="1"/>
</dbReference>
<evidence type="ECO:0000256" key="1">
    <source>
        <dbReference type="ARBA" id="ARBA00004609"/>
    </source>
</evidence>
<dbReference type="InterPro" id="IPR017850">
    <property type="entry name" value="Alkaline_phosphatase_core_sf"/>
</dbReference>
<dbReference type="GO" id="GO:0005886">
    <property type="term" value="C:plasma membrane"/>
    <property type="evidence" value="ECO:0007669"/>
    <property type="project" value="UniProtKB-SubCell"/>
</dbReference>
<feature type="binding site" evidence="14">
    <location>
        <position position="216"/>
    </location>
    <ligand>
        <name>Mg(2+)</name>
        <dbReference type="ChEBI" id="CHEBI:18420"/>
    </ligand>
</feature>
<keyword evidence="12" id="KW-0449">Lipoprotein</keyword>
<evidence type="ECO:0000256" key="6">
    <source>
        <dbReference type="ARBA" id="ARBA00022723"/>
    </source>
</evidence>
<keyword evidence="16" id="KW-0732">Signal</keyword>
<dbReference type="PaxDb" id="121845-A0A1S3DEL2"/>
<proteinExistence type="inferred from homology"/>
<keyword evidence="10" id="KW-0472">Membrane</keyword>
<dbReference type="GO" id="GO:0046872">
    <property type="term" value="F:metal ion binding"/>
    <property type="evidence" value="ECO:0007669"/>
    <property type="project" value="UniProtKB-KW"/>
</dbReference>
<feature type="binding site" evidence="14">
    <location>
        <position position="373"/>
    </location>
    <ligand>
        <name>Zn(2+)</name>
        <dbReference type="ChEBI" id="CHEBI:29105"/>
        <label>2</label>
    </ligand>
</feature>
<keyword evidence="9 14" id="KW-0460">Magnesium</keyword>
<dbReference type="SUPFAM" id="SSF53649">
    <property type="entry name" value="Alkaline phosphatase-like"/>
    <property type="match status" value="1"/>
</dbReference>
<comment type="cofactor">
    <cofactor evidence="14">
        <name>Zn(2+)</name>
        <dbReference type="ChEBI" id="CHEBI:29105"/>
    </cofactor>
    <text evidence="14">Binds 2 Zn(2+) ions.</text>
</comment>
<evidence type="ECO:0000256" key="12">
    <source>
        <dbReference type="ARBA" id="ARBA00023288"/>
    </source>
</evidence>
<dbReference type="SMART" id="SM00098">
    <property type="entry name" value="alkPPc"/>
    <property type="match status" value="1"/>
</dbReference>
<feature type="binding site" evidence="14">
    <location>
        <position position="101"/>
    </location>
    <ligand>
        <name>Zn(2+)</name>
        <dbReference type="ChEBI" id="CHEBI:29105"/>
        <label>2</label>
    </ligand>
</feature>
<feature type="binding site" evidence="14">
    <location>
        <position position="101"/>
    </location>
    <ligand>
        <name>Mg(2+)</name>
        <dbReference type="ChEBI" id="CHEBI:18420"/>
    </ligand>
</feature>
<dbReference type="Gene3D" id="3.40.720.10">
    <property type="entry name" value="Alkaline Phosphatase, subunit A"/>
    <property type="match status" value="1"/>
</dbReference>
<dbReference type="GO" id="GO:0004035">
    <property type="term" value="F:alkaline phosphatase activity"/>
    <property type="evidence" value="ECO:0007669"/>
    <property type="project" value="UniProtKB-EC"/>
</dbReference>
<dbReference type="AlphaFoldDB" id="A0A1S3DEL2"/>
<evidence type="ECO:0000256" key="8">
    <source>
        <dbReference type="ARBA" id="ARBA00022833"/>
    </source>
</evidence>
<evidence type="ECO:0000256" key="14">
    <source>
        <dbReference type="PIRSR" id="PIRSR601952-2"/>
    </source>
</evidence>